<evidence type="ECO:0000313" key="5">
    <source>
        <dbReference type="Proteomes" id="UP000532373"/>
    </source>
</evidence>
<feature type="domain" description="HPP transmembrane region" evidence="3">
    <location>
        <begin position="22"/>
        <end position="161"/>
    </location>
</feature>
<keyword evidence="2" id="KW-1133">Transmembrane helix</keyword>
<dbReference type="InterPro" id="IPR058581">
    <property type="entry name" value="TM_HPP"/>
</dbReference>
<feature type="transmembrane region" description="Helical" evidence="2">
    <location>
        <begin position="138"/>
        <end position="157"/>
    </location>
</feature>
<dbReference type="EMBL" id="JACHGI010000016">
    <property type="protein sequence ID" value="MBB6469393.1"/>
    <property type="molecule type" value="Genomic_DNA"/>
</dbReference>
<name>A0A8E1WK17_9HYPH</name>
<evidence type="ECO:0000256" key="1">
    <source>
        <dbReference type="SAM" id="MobiDB-lite"/>
    </source>
</evidence>
<dbReference type="PANTHER" id="PTHR33741:SF5">
    <property type="entry name" value="TRANSMEMBRANE PROTEIN DDB_G0269096-RELATED"/>
    <property type="match status" value="1"/>
</dbReference>
<organism evidence="4 5">
    <name type="scientific">Aminobacter carboxidus</name>
    <dbReference type="NCBI Taxonomy" id="376165"/>
    <lineage>
        <taxon>Bacteria</taxon>
        <taxon>Pseudomonadati</taxon>
        <taxon>Pseudomonadota</taxon>
        <taxon>Alphaproteobacteria</taxon>
        <taxon>Hyphomicrobiales</taxon>
        <taxon>Phyllobacteriaceae</taxon>
        <taxon>Aminobacter</taxon>
    </lineage>
</organism>
<evidence type="ECO:0000313" key="4">
    <source>
        <dbReference type="EMBL" id="MBB6469393.1"/>
    </source>
</evidence>
<feature type="transmembrane region" description="Helical" evidence="2">
    <location>
        <begin position="24"/>
        <end position="42"/>
    </location>
</feature>
<evidence type="ECO:0000259" key="3">
    <source>
        <dbReference type="Pfam" id="PF04982"/>
    </source>
</evidence>
<dbReference type="Pfam" id="PF04982">
    <property type="entry name" value="TM_HPP"/>
    <property type="match status" value="1"/>
</dbReference>
<comment type="caution">
    <text evidence="4">The sequence shown here is derived from an EMBL/GenBank/DDBJ whole genome shotgun (WGS) entry which is preliminary data.</text>
</comment>
<evidence type="ECO:0000256" key="2">
    <source>
        <dbReference type="SAM" id="Phobius"/>
    </source>
</evidence>
<reference evidence="4 5" key="1">
    <citation type="submission" date="2020-08" db="EMBL/GenBank/DDBJ databases">
        <title>Genomic Encyclopedia of Type Strains, Phase IV (KMG-IV): sequencing the most valuable type-strain genomes for metagenomic binning, comparative biology and taxonomic classification.</title>
        <authorList>
            <person name="Goeker M."/>
        </authorList>
    </citation>
    <scope>NUCLEOTIDE SEQUENCE [LARGE SCALE GENOMIC DNA]</scope>
    <source>
        <strain evidence="4 5">DSM 17454</strain>
    </source>
</reference>
<gene>
    <name evidence="4" type="ORF">HNQ96_005283</name>
</gene>
<proteinExistence type="predicted"/>
<sequence length="190" mass="19392">MTGNSLRNTVAGLFVRHGSPVSPIYAAKAGLGVFATMILLGLLSESVELTVLIAPFGASAVLLFGHPASPLAQPVNIAGSYLLGVVLTCGHMAWFPGSSLAAALSLAILMILMLMLRITHPPAGAIPLIAVSGEAQSIEMALAVILGASVLTALALLRRTVPPRSNPDPGQPELVQPASAVFDDGVSPND</sequence>
<protein>
    <submittedName>
        <fullName evidence="4">CBS-domain-containing membrane protein</fullName>
    </submittedName>
</protein>
<accession>A0A8E1WK17</accession>
<dbReference type="Proteomes" id="UP000532373">
    <property type="component" value="Unassembled WGS sequence"/>
</dbReference>
<keyword evidence="2" id="KW-0812">Transmembrane</keyword>
<feature type="region of interest" description="Disordered" evidence="1">
    <location>
        <begin position="162"/>
        <end position="190"/>
    </location>
</feature>
<keyword evidence="2" id="KW-0472">Membrane</keyword>
<dbReference type="PANTHER" id="PTHR33741">
    <property type="entry name" value="TRANSMEMBRANE PROTEIN DDB_G0269096-RELATED"/>
    <property type="match status" value="1"/>
</dbReference>
<dbReference type="InterPro" id="IPR007065">
    <property type="entry name" value="HPP"/>
</dbReference>
<feature type="transmembrane region" description="Helical" evidence="2">
    <location>
        <begin position="100"/>
        <end position="118"/>
    </location>
</feature>
<dbReference type="AlphaFoldDB" id="A0A8E1WK17"/>